<feature type="transmembrane region" description="Helical" evidence="1">
    <location>
        <begin position="39"/>
        <end position="61"/>
    </location>
</feature>
<evidence type="ECO:0000313" key="3">
    <source>
        <dbReference type="Proteomes" id="UP000054314"/>
    </source>
</evidence>
<sequence>MVVIRWLRLVVVAPVLAVLLTVATTGLMLPVLAMALNQHVFMGFLIGWVPIAWLCASVMAVRRLTLLSNRGAAVPHDDQVRAVAAACRAAGVPVPTCFVVQRGPDRPVTLRGLRRLHVLARAEVYARPDLVAEAVRQDLRSGDAWLLPLFSTICSAFHDWSAALRRSRTWLLGVTSMEVWLFYWVPWALALPVLLPGWAVAWVTVHVAKLLVPRRFVRDLLLVFGTNEDVRPLMIEQPRFGYRLGLPVRVPMTSDLVPREECGPPRLRTRWNTPTALGSGFRWSMLFSAMTLITNMLLVTGASYAGVGMFPAQRVVWPHEERVTITVEQVQVDDQSQNSVMGRAGYDIGSTYWPRGVADDGRRAVLAYGSTPVHPGDVVVAAADRERLAEGNVVFARSLTQDQLLDILVTSLIVLGFALGVSRILRGLFNLEVIDGSARLSPVREIAVREYDQKVAIGARVRGRRPKQASFRVT</sequence>
<dbReference type="AlphaFoldDB" id="A0A0A0C337"/>
<dbReference type="EMBL" id="AXCZ01000001">
    <property type="protein sequence ID" value="KGM14591.1"/>
    <property type="molecule type" value="Genomic_DNA"/>
</dbReference>
<keyword evidence="3" id="KW-1185">Reference proteome</keyword>
<proteinExistence type="predicted"/>
<accession>A0A0A0C337</accession>
<gene>
    <name evidence="2" type="ORF">N869_05165</name>
</gene>
<keyword evidence="1" id="KW-1133">Transmembrane helix</keyword>
<organism evidence="2 3">
    <name type="scientific">Cellulomonas bogoriensis 69B4 = DSM 16987</name>
    <dbReference type="NCBI Taxonomy" id="1386082"/>
    <lineage>
        <taxon>Bacteria</taxon>
        <taxon>Bacillati</taxon>
        <taxon>Actinomycetota</taxon>
        <taxon>Actinomycetes</taxon>
        <taxon>Micrococcales</taxon>
        <taxon>Cellulomonadaceae</taxon>
        <taxon>Cellulomonas</taxon>
    </lineage>
</organism>
<evidence type="ECO:0000313" key="2">
    <source>
        <dbReference type="EMBL" id="KGM14591.1"/>
    </source>
</evidence>
<feature type="transmembrane region" description="Helical" evidence="1">
    <location>
        <begin position="286"/>
        <end position="307"/>
    </location>
</feature>
<evidence type="ECO:0000256" key="1">
    <source>
        <dbReference type="SAM" id="Phobius"/>
    </source>
</evidence>
<keyword evidence="1" id="KW-0812">Transmembrane</keyword>
<comment type="caution">
    <text evidence="2">The sequence shown here is derived from an EMBL/GenBank/DDBJ whole genome shotgun (WGS) entry which is preliminary data.</text>
</comment>
<keyword evidence="1" id="KW-0472">Membrane</keyword>
<feature type="transmembrane region" description="Helical" evidence="1">
    <location>
        <begin position="7"/>
        <end position="33"/>
    </location>
</feature>
<name>A0A0A0C337_9CELL</name>
<dbReference type="RefSeq" id="WP_052104788.1">
    <property type="nucleotide sequence ID" value="NZ_AXCZ01000001.1"/>
</dbReference>
<dbReference type="Proteomes" id="UP000054314">
    <property type="component" value="Unassembled WGS sequence"/>
</dbReference>
<feature type="transmembrane region" description="Helical" evidence="1">
    <location>
        <begin position="407"/>
        <end position="425"/>
    </location>
</feature>
<protein>
    <submittedName>
        <fullName evidence="2">Uncharacterized protein</fullName>
    </submittedName>
</protein>
<reference evidence="2 3" key="1">
    <citation type="submission" date="2013-08" db="EMBL/GenBank/DDBJ databases">
        <title>Genome sequencing of Cellulomonas bogoriensis 69B4.</title>
        <authorList>
            <person name="Chen F."/>
            <person name="Li Y."/>
            <person name="Wang G."/>
        </authorList>
    </citation>
    <scope>NUCLEOTIDE SEQUENCE [LARGE SCALE GENOMIC DNA]</scope>
    <source>
        <strain evidence="2 3">69B4</strain>
    </source>
</reference>